<feature type="transmembrane region" description="Helical" evidence="13">
    <location>
        <begin position="151"/>
        <end position="173"/>
    </location>
</feature>
<evidence type="ECO:0000256" key="12">
    <source>
        <dbReference type="ARBA" id="ARBA00025736"/>
    </source>
</evidence>
<accession>A0A5E4BY19</accession>
<evidence type="ECO:0000259" key="14">
    <source>
        <dbReference type="PROSITE" id="PS50262"/>
    </source>
</evidence>
<evidence type="ECO:0000256" key="7">
    <source>
        <dbReference type="ARBA" id="ARBA00023136"/>
    </source>
</evidence>
<dbReference type="InterPro" id="IPR017452">
    <property type="entry name" value="GPCR_Rhodpsn_7TM"/>
</dbReference>
<organism evidence="15 16">
    <name type="scientific">Marmota monax</name>
    <name type="common">Woodchuck</name>
    <dbReference type="NCBI Taxonomy" id="9995"/>
    <lineage>
        <taxon>Eukaryota</taxon>
        <taxon>Metazoa</taxon>
        <taxon>Chordata</taxon>
        <taxon>Craniata</taxon>
        <taxon>Vertebrata</taxon>
        <taxon>Euteleostomi</taxon>
        <taxon>Mammalia</taxon>
        <taxon>Eutheria</taxon>
        <taxon>Euarchontoglires</taxon>
        <taxon>Glires</taxon>
        <taxon>Rodentia</taxon>
        <taxon>Sciuromorpha</taxon>
        <taxon>Sciuridae</taxon>
        <taxon>Xerinae</taxon>
        <taxon>Marmotini</taxon>
        <taxon>Marmota</taxon>
    </lineage>
</organism>
<dbReference type="Proteomes" id="UP000335636">
    <property type="component" value="Unassembled WGS sequence"/>
</dbReference>
<name>A0A5E4BY19_MARMO</name>
<dbReference type="SUPFAM" id="SSF81321">
    <property type="entry name" value="Family A G protein-coupled receptor-like"/>
    <property type="match status" value="1"/>
</dbReference>
<keyword evidence="11" id="KW-0807">Transducer</keyword>
<keyword evidence="8" id="KW-1015">Disulfide bond</keyword>
<dbReference type="PROSITE" id="PS50262">
    <property type="entry name" value="G_PROTEIN_RECEP_F1_2"/>
    <property type="match status" value="1"/>
</dbReference>
<keyword evidence="2" id="KW-1003">Cell membrane</keyword>
<evidence type="ECO:0000256" key="11">
    <source>
        <dbReference type="ARBA" id="ARBA00023224"/>
    </source>
</evidence>
<keyword evidence="7 13" id="KW-0472">Membrane</keyword>
<dbReference type="GO" id="GO:0006954">
    <property type="term" value="P:inflammatory response"/>
    <property type="evidence" value="ECO:0007669"/>
    <property type="project" value="TreeGrafter"/>
</dbReference>
<dbReference type="PANTHER" id="PTHR24225">
    <property type="entry name" value="CHEMOTACTIC RECEPTOR"/>
    <property type="match status" value="1"/>
</dbReference>
<gene>
    <name evidence="15" type="ORF">MONAX_5E016423</name>
</gene>
<keyword evidence="10" id="KW-0325">Glycoprotein</keyword>
<feature type="transmembrane region" description="Helical" evidence="13">
    <location>
        <begin position="31"/>
        <end position="50"/>
    </location>
</feature>
<keyword evidence="3" id="KW-0145">Chemotaxis</keyword>
<keyword evidence="9" id="KW-0675">Receptor</keyword>
<dbReference type="Pfam" id="PF00001">
    <property type="entry name" value="7tm_1"/>
    <property type="match status" value="1"/>
</dbReference>
<keyword evidence="16" id="KW-1185">Reference proteome</keyword>
<evidence type="ECO:0000256" key="5">
    <source>
        <dbReference type="ARBA" id="ARBA00022989"/>
    </source>
</evidence>
<feature type="transmembrane region" description="Helical" evidence="13">
    <location>
        <begin position="246"/>
        <end position="268"/>
    </location>
</feature>
<dbReference type="InterPro" id="IPR000276">
    <property type="entry name" value="GPCR_Rhodpsn"/>
</dbReference>
<evidence type="ECO:0000313" key="16">
    <source>
        <dbReference type="Proteomes" id="UP000335636"/>
    </source>
</evidence>
<dbReference type="AlphaFoldDB" id="A0A5E4BY19"/>
<dbReference type="InterPro" id="IPR000826">
    <property type="entry name" value="Formyl_rcpt-rel"/>
</dbReference>
<evidence type="ECO:0000256" key="1">
    <source>
        <dbReference type="ARBA" id="ARBA00004651"/>
    </source>
</evidence>
<comment type="similarity">
    <text evidence="12">Belongs to the chemokine-like receptor (CMKLR) family.</text>
</comment>
<proteinExistence type="inferred from homology"/>
<sequence length="339" mass="36713">MWWPVGPHSIIQPMEDPAETPRLAPHEALCLPWASLILLYSLVALTSYLLEVTSHGLLIKAAGPLLPSPLSAAWFGHQATTDAIFTVLLPLTLTWTRSCWPLGAAFCRLDPSLAFLTFYASGRLLTRAAADCQAVLLQPAWALAHHTARQVVFWAAGFWLLLLGLGGSALRALRDQASPADPYNRTPAGQLPSQGQGSRSWGHVLDQLVFGLGVPLGVLSTFHSLLRARLWLARLTGRPPLLGMPWATRAMLFLCWFPFHLLLLLRLLGMQEAGLDLGDVWVLLRPLGFTLVVASGCLNPLLYVCVAQALGRQLCQSLWSCPRGASGEETGGLSPPAAT</sequence>
<dbReference type="EMBL" id="CABDUW010000704">
    <property type="protein sequence ID" value="VTJ73880.1"/>
    <property type="molecule type" value="Genomic_DNA"/>
</dbReference>
<evidence type="ECO:0000256" key="8">
    <source>
        <dbReference type="ARBA" id="ARBA00023157"/>
    </source>
</evidence>
<feature type="transmembrane region" description="Helical" evidence="13">
    <location>
        <begin position="208"/>
        <end position="226"/>
    </location>
</feature>
<evidence type="ECO:0000256" key="3">
    <source>
        <dbReference type="ARBA" id="ARBA00022500"/>
    </source>
</evidence>
<evidence type="ECO:0000256" key="10">
    <source>
        <dbReference type="ARBA" id="ARBA00023180"/>
    </source>
</evidence>
<feature type="transmembrane region" description="Helical" evidence="13">
    <location>
        <begin position="288"/>
        <end position="310"/>
    </location>
</feature>
<dbReference type="GO" id="GO:0006935">
    <property type="term" value="P:chemotaxis"/>
    <property type="evidence" value="ECO:0007669"/>
    <property type="project" value="UniProtKB-KW"/>
</dbReference>
<keyword evidence="5 13" id="KW-1133">Transmembrane helix</keyword>
<dbReference type="GO" id="GO:0007204">
    <property type="term" value="P:positive regulation of cytosolic calcium ion concentration"/>
    <property type="evidence" value="ECO:0007669"/>
    <property type="project" value="TreeGrafter"/>
</dbReference>
<protein>
    <recommendedName>
        <fullName evidence="14">G-protein coupled receptors family 1 profile domain-containing protein</fullName>
    </recommendedName>
</protein>
<dbReference type="Gene3D" id="1.20.1070.10">
    <property type="entry name" value="Rhodopsin 7-helix transmembrane proteins"/>
    <property type="match status" value="1"/>
</dbReference>
<evidence type="ECO:0000256" key="4">
    <source>
        <dbReference type="ARBA" id="ARBA00022692"/>
    </source>
</evidence>
<dbReference type="GO" id="GO:0005886">
    <property type="term" value="C:plasma membrane"/>
    <property type="evidence" value="ECO:0007669"/>
    <property type="project" value="UniProtKB-SubCell"/>
</dbReference>
<dbReference type="PANTHER" id="PTHR24225:SF0">
    <property type="entry name" value="N-FORMYL PEPTIDE RECEPTOR 2"/>
    <property type="match status" value="1"/>
</dbReference>
<evidence type="ECO:0000256" key="2">
    <source>
        <dbReference type="ARBA" id="ARBA00022475"/>
    </source>
</evidence>
<evidence type="ECO:0000256" key="9">
    <source>
        <dbReference type="ARBA" id="ARBA00023170"/>
    </source>
</evidence>
<dbReference type="GO" id="GO:0007200">
    <property type="term" value="P:phospholipase C-activating G protein-coupled receptor signaling pathway"/>
    <property type="evidence" value="ECO:0007669"/>
    <property type="project" value="TreeGrafter"/>
</dbReference>
<keyword evidence="4 13" id="KW-0812">Transmembrane</keyword>
<evidence type="ECO:0000256" key="13">
    <source>
        <dbReference type="SAM" id="Phobius"/>
    </source>
</evidence>
<evidence type="ECO:0000313" key="15">
    <source>
        <dbReference type="EMBL" id="VTJ73880.1"/>
    </source>
</evidence>
<comment type="subcellular location">
    <subcellularLocation>
        <location evidence="1">Cell membrane</location>
        <topology evidence="1">Multi-pass membrane protein</topology>
    </subcellularLocation>
</comment>
<feature type="domain" description="G-protein coupled receptors family 1 profile" evidence="14">
    <location>
        <begin position="34"/>
        <end position="303"/>
    </location>
</feature>
<evidence type="ECO:0000256" key="6">
    <source>
        <dbReference type="ARBA" id="ARBA00023040"/>
    </source>
</evidence>
<reference evidence="15" key="1">
    <citation type="submission" date="2019-04" db="EMBL/GenBank/DDBJ databases">
        <authorList>
            <person name="Alioto T."/>
            <person name="Alioto T."/>
        </authorList>
    </citation>
    <scope>NUCLEOTIDE SEQUENCE [LARGE SCALE GENOMIC DNA]</scope>
</reference>
<keyword evidence="6" id="KW-0297">G-protein coupled receptor</keyword>
<dbReference type="GO" id="GO:0004875">
    <property type="term" value="F:complement receptor activity"/>
    <property type="evidence" value="ECO:0007669"/>
    <property type="project" value="TreeGrafter"/>
</dbReference>
<comment type="caution">
    <text evidence="15">The sequence shown here is derived from an EMBL/GenBank/DDBJ whole genome shotgun (WGS) entry which is preliminary data.</text>
</comment>
<dbReference type="GO" id="GO:0004982">
    <property type="term" value="F:N-formyl peptide receptor activity"/>
    <property type="evidence" value="ECO:0007669"/>
    <property type="project" value="TreeGrafter"/>
</dbReference>